<feature type="signal peptide" evidence="1">
    <location>
        <begin position="1"/>
        <end position="38"/>
    </location>
</feature>
<dbReference type="Proteomes" id="UP000266482">
    <property type="component" value="Unassembled WGS sequence"/>
</dbReference>
<protein>
    <submittedName>
        <fullName evidence="3">Polysaccharide biosynthesis protein GumN</fullName>
    </submittedName>
</protein>
<dbReference type="Pfam" id="PF01963">
    <property type="entry name" value="TraB_PrgY_gumN"/>
    <property type="match status" value="1"/>
</dbReference>
<reference evidence="3 4" key="1">
    <citation type="submission" date="2018-09" db="EMBL/GenBank/DDBJ databases">
        <title>Paenibacillus aracenensis nov. sp. isolated from a cave in southern Spain.</title>
        <authorList>
            <person name="Jurado V."/>
            <person name="Gutierrez-Patricio S."/>
            <person name="Gonzalez-Pimentel J.L."/>
            <person name="Miller A.Z."/>
            <person name="Laiz L."/>
            <person name="Saiz-Jimenez C."/>
        </authorList>
    </citation>
    <scope>NUCLEOTIDE SEQUENCE [LARGE SCALE GENOMIC DNA]</scope>
    <source>
        <strain evidence="3 4">DSM 22867</strain>
    </source>
</reference>
<evidence type="ECO:0000313" key="4">
    <source>
        <dbReference type="Proteomes" id="UP000266482"/>
    </source>
</evidence>
<dbReference type="InterPro" id="IPR002816">
    <property type="entry name" value="TraB/PrgY/GumN_fam"/>
</dbReference>
<dbReference type="PANTHER" id="PTHR40590:SF1">
    <property type="entry name" value="CYTOPLASMIC PROTEIN"/>
    <property type="match status" value="1"/>
</dbReference>
<dbReference type="PANTHER" id="PTHR40590">
    <property type="entry name" value="CYTOPLASMIC PROTEIN-RELATED"/>
    <property type="match status" value="1"/>
</dbReference>
<feature type="domain" description="Copper amine oxidase-like N-terminal" evidence="2">
    <location>
        <begin position="52"/>
        <end position="163"/>
    </location>
</feature>
<dbReference type="OrthoDB" id="357294at2"/>
<keyword evidence="1" id="KW-0732">Signal</keyword>
<evidence type="ECO:0000256" key="1">
    <source>
        <dbReference type="SAM" id="SignalP"/>
    </source>
</evidence>
<dbReference type="InterPro" id="IPR012854">
    <property type="entry name" value="Cu_amine_oxidase-like_N"/>
</dbReference>
<dbReference type="CDD" id="cd14789">
    <property type="entry name" value="Tiki"/>
    <property type="match status" value="1"/>
</dbReference>
<accession>A0A3A1VJ40</accession>
<keyword evidence="4" id="KW-1185">Reference proteome</keyword>
<dbReference type="InterPro" id="IPR036582">
    <property type="entry name" value="Mao_N_sf"/>
</dbReference>
<dbReference type="SUPFAM" id="SSF55383">
    <property type="entry name" value="Copper amine oxidase, domain N"/>
    <property type="match status" value="1"/>
</dbReference>
<comment type="caution">
    <text evidence="3">The sequence shown here is derived from an EMBL/GenBank/DDBJ whole genome shotgun (WGS) entry which is preliminary data.</text>
</comment>
<proteinExistence type="predicted"/>
<dbReference type="InterPro" id="IPR047111">
    <property type="entry name" value="YbaP-like"/>
</dbReference>
<dbReference type="AlphaFoldDB" id="A0A3A1VJ40"/>
<gene>
    <name evidence="3" type="ORF">D3P08_02815</name>
</gene>
<organism evidence="3 4">
    <name type="scientific">Paenibacillus nanensis</name>
    <dbReference type="NCBI Taxonomy" id="393251"/>
    <lineage>
        <taxon>Bacteria</taxon>
        <taxon>Bacillati</taxon>
        <taxon>Bacillota</taxon>
        <taxon>Bacilli</taxon>
        <taxon>Bacillales</taxon>
        <taxon>Paenibacillaceae</taxon>
        <taxon>Paenibacillus</taxon>
    </lineage>
</organism>
<sequence>MNAADASIFIKGELHPSMKKLAAILISLVMAVSFATSAAGAAAPANPLQIYVDGELVHFGEDKPVKVNGTTLVPVRMLLEKLHFEIDWNQESQVVTATSTDPRNVAVISLQIGHDTAYVNSKPMKLLAAPQKINQKSYVPLRFIVEESGYEIEWDEKRNQISIDTVIESRGFLWKAENGDNVVYLLGSIHVANEAMYPLRDEITEAFSEADYLAVEVDVTVENPDLGAYIEDLGTYKDGTTLRNHVSPEVYAYLGELLTELEVPTGALDPYEPWYASMILDSVASEDSEYDAELGIDNYFMNEALESKIPIMELESYESQFKMFDSFSDAVQEQLLAGSIYSFYQEEDSTDDLFEMWVNGDVEQLTQMAVDTKADAEYYKAMLLDRNVLMADKIKGFLTGSQPATYFVVVGALHMVGEDGLVALLEEMGYTVTRL</sequence>
<dbReference type="EMBL" id="QXQA01000001">
    <property type="protein sequence ID" value="RIX60507.1"/>
    <property type="molecule type" value="Genomic_DNA"/>
</dbReference>
<dbReference type="Gene3D" id="3.30.457.10">
    <property type="entry name" value="Copper amine oxidase-like, N-terminal domain"/>
    <property type="match status" value="1"/>
</dbReference>
<dbReference type="Pfam" id="PF07833">
    <property type="entry name" value="Cu_amine_oxidN1"/>
    <property type="match status" value="1"/>
</dbReference>
<evidence type="ECO:0000259" key="2">
    <source>
        <dbReference type="Pfam" id="PF07833"/>
    </source>
</evidence>
<evidence type="ECO:0000313" key="3">
    <source>
        <dbReference type="EMBL" id="RIX60507.1"/>
    </source>
</evidence>
<name>A0A3A1VJ40_9BACL</name>
<feature type="chain" id="PRO_5039033677" evidence="1">
    <location>
        <begin position="39"/>
        <end position="435"/>
    </location>
</feature>